<proteinExistence type="predicted"/>
<reference evidence="1 2" key="1">
    <citation type="submission" date="2021-03" db="EMBL/GenBank/DDBJ databases">
        <authorList>
            <person name="Lee D.-H."/>
        </authorList>
    </citation>
    <scope>NUCLEOTIDE SEQUENCE [LARGE SCALE GENOMIC DNA]</scope>
    <source>
        <strain evidence="1 2">MMS20-R2-23</strain>
    </source>
</reference>
<dbReference type="RefSeq" id="WP_208565024.1">
    <property type="nucleotide sequence ID" value="NZ_JAGFWR010000001.1"/>
</dbReference>
<organism evidence="1 2">
    <name type="scientific">Micromonospora antibiotica</name>
    <dbReference type="NCBI Taxonomy" id="2807623"/>
    <lineage>
        <taxon>Bacteria</taxon>
        <taxon>Bacillati</taxon>
        <taxon>Actinomycetota</taxon>
        <taxon>Actinomycetes</taxon>
        <taxon>Micromonosporales</taxon>
        <taxon>Micromonosporaceae</taxon>
        <taxon>Micromonospora</taxon>
    </lineage>
</organism>
<sequence length="174" mass="18723">MVASTPLLRSWRVRAFIAAAIALTGCLAVPAGWAVVMTAEAGQGEPTPVAAANAYLLATFASGDGLGIDRCVCSERPRRALKTAQELRREFEAHAGDGVKVESFDWRESSSTGLVSAMVGFRFTRVDPETGSVTFISGTKHEWRFHTMKEHGISGGWKVCRVEAPALCGTHIRC</sequence>
<dbReference type="EMBL" id="JAGFWR010000001">
    <property type="protein sequence ID" value="MBO4159296.1"/>
    <property type="molecule type" value="Genomic_DNA"/>
</dbReference>
<name>A0ABS3V112_9ACTN</name>
<evidence type="ECO:0008006" key="3">
    <source>
        <dbReference type="Google" id="ProtNLM"/>
    </source>
</evidence>
<gene>
    <name evidence="1" type="ORF">JQN83_00480</name>
</gene>
<accession>A0ABS3V112</accession>
<dbReference type="Proteomes" id="UP000671399">
    <property type="component" value="Unassembled WGS sequence"/>
</dbReference>
<comment type="caution">
    <text evidence="1">The sequence shown here is derived from an EMBL/GenBank/DDBJ whole genome shotgun (WGS) entry which is preliminary data.</text>
</comment>
<evidence type="ECO:0000313" key="2">
    <source>
        <dbReference type="Proteomes" id="UP000671399"/>
    </source>
</evidence>
<protein>
    <recommendedName>
        <fullName evidence="3">Lipoprotein</fullName>
    </recommendedName>
</protein>
<keyword evidence="2" id="KW-1185">Reference proteome</keyword>
<evidence type="ECO:0000313" key="1">
    <source>
        <dbReference type="EMBL" id="MBO4159296.1"/>
    </source>
</evidence>